<comment type="caution">
    <text evidence="1">The sequence shown here is derived from an EMBL/GenBank/DDBJ whole genome shotgun (WGS) entry which is preliminary data.</text>
</comment>
<dbReference type="SUPFAM" id="SSF51445">
    <property type="entry name" value="(Trans)glycosidases"/>
    <property type="match status" value="1"/>
</dbReference>
<organism evidence="1">
    <name type="scientific">mine drainage metagenome</name>
    <dbReference type="NCBI Taxonomy" id="410659"/>
    <lineage>
        <taxon>unclassified sequences</taxon>
        <taxon>metagenomes</taxon>
        <taxon>ecological metagenomes</taxon>
    </lineage>
</organism>
<proteinExistence type="predicted"/>
<gene>
    <name evidence="1" type="ORF">B1A_02960</name>
</gene>
<protein>
    <submittedName>
        <fullName evidence="1">Uncharacterized protein</fullName>
    </submittedName>
</protein>
<feature type="non-terminal residue" evidence="1">
    <location>
        <position position="1"/>
    </location>
</feature>
<reference evidence="1" key="1">
    <citation type="submission" date="2013-08" db="EMBL/GenBank/DDBJ databases">
        <authorList>
            <person name="Mendez C."/>
            <person name="Richter M."/>
            <person name="Ferrer M."/>
            <person name="Sanchez J."/>
        </authorList>
    </citation>
    <scope>NUCLEOTIDE SEQUENCE</scope>
</reference>
<dbReference type="InterPro" id="IPR017853">
    <property type="entry name" value="GH"/>
</dbReference>
<dbReference type="AlphaFoldDB" id="T1C5Y7"/>
<reference evidence="1" key="2">
    <citation type="journal article" date="2014" name="ISME J.">
        <title>Microbial stratification in low pH oxic and suboxic macroscopic growths along an acid mine drainage.</title>
        <authorList>
            <person name="Mendez-Garcia C."/>
            <person name="Mesa V."/>
            <person name="Sprenger R.R."/>
            <person name="Richter M."/>
            <person name="Diez M.S."/>
            <person name="Solano J."/>
            <person name="Bargiela R."/>
            <person name="Golyshina O.V."/>
            <person name="Manteca A."/>
            <person name="Ramos J.L."/>
            <person name="Gallego J.R."/>
            <person name="Llorente I."/>
            <person name="Martins Dos Santos V.A."/>
            <person name="Jensen O.N."/>
            <person name="Pelaez A.I."/>
            <person name="Sanchez J."/>
            <person name="Ferrer M."/>
        </authorList>
    </citation>
    <scope>NUCLEOTIDE SEQUENCE</scope>
</reference>
<dbReference type="EMBL" id="AUZX01002179">
    <property type="protein sequence ID" value="EQD77437.1"/>
    <property type="molecule type" value="Genomic_DNA"/>
</dbReference>
<name>T1C5Y7_9ZZZZ</name>
<evidence type="ECO:0000313" key="1">
    <source>
        <dbReference type="EMBL" id="EQD77437.1"/>
    </source>
</evidence>
<feature type="non-terminal residue" evidence="1">
    <location>
        <position position="214"/>
    </location>
</feature>
<sequence length="214" mass="25138">SLRHITYHLCDFPLWPHGEPRPTCRKYIVKVYESNPGRYFSAMDKLCAIANKYHVGLIPSLFFGFWPSYLSGKPGLSTCTNPKSLSYHIWTRYVTLMVTRYENNPAIWGWEFGNELNLQMDLPNAAQEFPGYKPSWDYTHAQMWELYARFVHLVRQNDPYHIIEAGNSRPRGDSWHNMMDHTWTKDTPSQWAHMLKMDNAAFDVICVHEYGDRA</sequence>
<dbReference type="Gene3D" id="3.20.20.80">
    <property type="entry name" value="Glycosidases"/>
    <property type="match status" value="1"/>
</dbReference>
<accession>T1C5Y7</accession>